<evidence type="ECO:0000256" key="1">
    <source>
        <dbReference type="SAM" id="MobiDB-lite"/>
    </source>
</evidence>
<evidence type="ECO:0000259" key="3">
    <source>
        <dbReference type="SMART" id="SM00014"/>
    </source>
</evidence>
<dbReference type="InterPro" id="IPR036938">
    <property type="entry name" value="PAP2/HPO_sf"/>
</dbReference>
<dbReference type="EC" id="3.6.1.27" evidence="4"/>
<feature type="region of interest" description="Disordered" evidence="1">
    <location>
        <begin position="229"/>
        <end position="248"/>
    </location>
</feature>
<gene>
    <name evidence="4" type="primary">ybjG</name>
    <name evidence="4" type="ORF">A21D_01918</name>
</gene>
<evidence type="ECO:0000313" key="5">
    <source>
        <dbReference type="Proteomes" id="UP000234237"/>
    </source>
</evidence>
<feature type="transmembrane region" description="Helical" evidence="2">
    <location>
        <begin position="91"/>
        <end position="109"/>
    </location>
</feature>
<name>A0A2K9IZ88_9BACI</name>
<proteinExistence type="predicted"/>
<dbReference type="PANTHER" id="PTHR14969:SF13">
    <property type="entry name" value="AT30094P"/>
    <property type="match status" value="1"/>
</dbReference>
<dbReference type="SMART" id="SM00014">
    <property type="entry name" value="acidPPc"/>
    <property type="match status" value="1"/>
</dbReference>
<keyword evidence="2" id="KW-0472">Membrane</keyword>
<feature type="transmembrane region" description="Helical" evidence="2">
    <location>
        <begin position="7"/>
        <end position="30"/>
    </location>
</feature>
<dbReference type="CDD" id="cd03392">
    <property type="entry name" value="PAP2_like_2"/>
    <property type="match status" value="1"/>
</dbReference>
<dbReference type="InterPro" id="IPR000326">
    <property type="entry name" value="PAP2/HPO"/>
</dbReference>
<feature type="transmembrane region" description="Helical" evidence="2">
    <location>
        <begin position="162"/>
        <end position="183"/>
    </location>
</feature>
<feature type="transmembrane region" description="Helical" evidence="2">
    <location>
        <begin position="65"/>
        <end position="84"/>
    </location>
</feature>
<dbReference type="RefSeq" id="WP_077702386.1">
    <property type="nucleotide sequence ID" value="NZ_CP018622.1"/>
</dbReference>
<feature type="transmembrane region" description="Helical" evidence="2">
    <location>
        <begin position="189"/>
        <end position="207"/>
    </location>
</feature>
<dbReference type="KEGG" id="vpn:A21D_01918"/>
<dbReference type="Proteomes" id="UP000234237">
    <property type="component" value="Chromosome"/>
</dbReference>
<dbReference type="PANTHER" id="PTHR14969">
    <property type="entry name" value="SPHINGOSINE-1-PHOSPHATE PHOSPHOHYDROLASE"/>
    <property type="match status" value="1"/>
</dbReference>
<dbReference type="Gene3D" id="1.20.144.10">
    <property type="entry name" value="Phosphatidic acid phosphatase type 2/haloperoxidase"/>
    <property type="match status" value="1"/>
</dbReference>
<dbReference type="GO" id="GO:0050380">
    <property type="term" value="F:undecaprenyl-diphosphatase activity"/>
    <property type="evidence" value="ECO:0007669"/>
    <property type="project" value="UniProtKB-EC"/>
</dbReference>
<accession>A0A2K9IZ88</accession>
<organism evidence="4 5">
    <name type="scientific">Virgibacillus dokdonensis</name>
    <dbReference type="NCBI Taxonomy" id="302167"/>
    <lineage>
        <taxon>Bacteria</taxon>
        <taxon>Bacillati</taxon>
        <taxon>Bacillota</taxon>
        <taxon>Bacilli</taxon>
        <taxon>Bacillales</taxon>
        <taxon>Bacillaceae</taxon>
        <taxon>Virgibacillus</taxon>
    </lineage>
</organism>
<dbReference type="STRING" id="302167.GCA_900166595_00644"/>
<evidence type="ECO:0000313" key="4">
    <source>
        <dbReference type="EMBL" id="AUJ24999.1"/>
    </source>
</evidence>
<protein>
    <submittedName>
        <fullName evidence="4">Undecaprenyl-diphosphatase YbjG</fullName>
        <ecNumber evidence="4">3.6.1.27</ecNumber>
    </submittedName>
</protein>
<keyword evidence="2" id="KW-1133">Transmembrane helix</keyword>
<dbReference type="Pfam" id="PF01569">
    <property type="entry name" value="PAP2"/>
    <property type="match status" value="1"/>
</dbReference>
<feature type="compositionally biased region" description="Polar residues" evidence="1">
    <location>
        <begin position="229"/>
        <end position="241"/>
    </location>
</feature>
<dbReference type="EMBL" id="CP018622">
    <property type="protein sequence ID" value="AUJ24999.1"/>
    <property type="molecule type" value="Genomic_DNA"/>
</dbReference>
<feature type="domain" description="Phosphatidic acid phosphatase type 2/haloperoxidase" evidence="3">
    <location>
        <begin position="90"/>
        <end position="204"/>
    </location>
</feature>
<dbReference type="AlphaFoldDB" id="A0A2K9IZ88"/>
<keyword evidence="4" id="KW-0378">Hydrolase</keyword>
<dbReference type="SUPFAM" id="SSF48317">
    <property type="entry name" value="Acid phosphatase/Vanadium-dependent haloperoxidase"/>
    <property type="match status" value="1"/>
</dbReference>
<keyword evidence="2" id="KW-0812">Transmembrane</keyword>
<feature type="transmembrane region" description="Helical" evidence="2">
    <location>
        <begin position="136"/>
        <end position="155"/>
    </location>
</feature>
<evidence type="ECO:0000256" key="2">
    <source>
        <dbReference type="SAM" id="Phobius"/>
    </source>
</evidence>
<sequence>MKVKKDFSWLFIFVGIIFMILFGIVSLGVFQESTSIENIDLAIIEVIQTNVTDTKTAFLSILSEIGNIRLSIALTIAFVIFLFIKRWYLAGFWLGGTVLCFAAIGTKLIKKVMGRARPNILPLIEKTTESFPSGHATSATIFYGILGLVLILLTNKYWKKTAVGLAVLVLIGFILMTRIYLGVHFPTDVIGGFLYGMATVFISVGIYKRVLEPLQQVLLRFNIQDRSISRTEGGSSCFSQSGGEGKEV</sequence>
<reference evidence="5" key="1">
    <citation type="submission" date="2016-11" db="EMBL/GenBank/DDBJ databases">
        <title>Complete genome sequence of Virgibacillus pantothenticus 21D, a halophilic bacterium isolated from the deep hypersaline anoxic basin Discovery in the Mediterranean Sea.</title>
        <authorList>
            <person name="Zeaiter Z."/>
            <person name="Booth J.M."/>
            <person name="Prosdocimi E.M."/>
            <person name="Mapelli F."/>
            <person name="Fusi M."/>
            <person name="Daffonchio D."/>
            <person name="Borin S."/>
            <person name="Crotti E."/>
        </authorList>
    </citation>
    <scope>NUCLEOTIDE SEQUENCE [LARGE SCALE GENOMIC DNA]</scope>
    <source>
        <strain evidence="5">21D</strain>
    </source>
</reference>